<keyword evidence="4" id="KW-0732">Signal</keyword>
<evidence type="ECO:0000256" key="4">
    <source>
        <dbReference type="SAM" id="SignalP"/>
    </source>
</evidence>
<evidence type="ECO:0000256" key="3">
    <source>
        <dbReference type="ARBA" id="ARBA00023002"/>
    </source>
</evidence>
<organism evidence="5 6">
    <name type="scientific">Zasmidium cellare ATCC 36951</name>
    <dbReference type="NCBI Taxonomy" id="1080233"/>
    <lineage>
        <taxon>Eukaryota</taxon>
        <taxon>Fungi</taxon>
        <taxon>Dikarya</taxon>
        <taxon>Ascomycota</taxon>
        <taxon>Pezizomycotina</taxon>
        <taxon>Dothideomycetes</taxon>
        <taxon>Dothideomycetidae</taxon>
        <taxon>Mycosphaerellales</taxon>
        <taxon>Mycosphaerellaceae</taxon>
        <taxon>Zasmidium</taxon>
    </lineage>
</organism>
<dbReference type="GeneID" id="54563900"/>
<evidence type="ECO:0000313" key="6">
    <source>
        <dbReference type="Proteomes" id="UP000799537"/>
    </source>
</evidence>
<dbReference type="PANTHER" id="PTHR48107:SF16">
    <property type="entry name" value="NADPH-DEPENDENT ALDEHYDE REDUCTASE 1, CHLOROPLASTIC"/>
    <property type="match status" value="1"/>
</dbReference>
<gene>
    <name evidence="5" type="ORF">M409DRAFT_36870</name>
</gene>
<dbReference type="SUPFAM" id="SSF51735">
    <property type="entry name" value="NAD(P)-binding Rossmann-fold domains"/>
    <property type="match status" value="1"/>
</dbReference>
<evidence type="ECO:0000256" key="1">
    <source>
        <dbReference type="ARBA" id="ARBA00006484"/>
    </source>
</evidence>
<feature type="chain" id="PRO_5025369626" evidence="4">
    <location>
        <begin position="20"/>
        <end position="309"/>
    </location>
</feature>
<dbReference type="InterPro" id="IPR036291">
    <property type="entry name" value="NAD(P)-bd_dom_sf"/>
</dbReference>
<protein>
    <submittedName>
        <fullName evidence="5">Uncharacterized protein</fullName>
    </submittedName>
</protein>
<dbReference type="PRINTS" id="PR00081">
    <property type="entry name" value="GDHRDH"/>
</dbReference>
<dbReference type="Proteomes" id="UP000799537">
    <property type="component" value="Unassembled WGS sequence"/>
</dbReference>
<dbReference type="EMBL" id="ML993599">
    <property type="protein sequence ID" value="KAF2165675.1"/>
    <property type="molecule type" value="Genomic_DNA"/>
</dbReference>
<sequence>MAFRLLLTFLSAIIDNSTQLTNPVTRYNNSYIVPNQSFPGLQSNWHPAPDSGETSYVGTGRLRGRKALITGGDSGIGRAVAIAFAREGADVAFNYLPEEQPDADITTQHISATGRRAHELPGNLRNESFCADLVARAHDALGGLDILVSNAGYSRYHSFIGNMTTAQFNQTFETNVFAPFYLVRAAVSYLPPGSSIIFTSSGEAVVPSANLIDYAATKAVLANFARGLAKQLAPRGIRVNAVAPYMTISNVLSTEGDTTESIREVGRDCPYGRNSQPVELAPLYVTLADPQNSFASGQIWAADGGTGDF</sequence>
<dbReference type="Gene3D" id="3.40.50.720">
    <property type="entry name" value="NAD(P)-binding Rossmann-like Domain"/>
    <property type="match status" value="1"/>
</dbReference>
<accession>A0A6A6CEX4</accession>
<dbReference type="InterPro" id="IPR002347">
    <property type="entry name" value="SDR_fam"/>
</dbReference>
<proteinExistence type="inferred from homology"/>
<dbReference type="AlphaFoldDB" id="A0A6A6CEX4"/>
<name>A0A6A6CEX4_ZASCE</name>
<dbReference type="Pfam" id="PF13561">
    <property type="entry name" value="adh_short_C2"/>
    <property type="match status" value="1"/>
</dbReference>
<evidence type="ECO:0000256" key="2">
    <source>
        <dbReference type="ARBA" id="ARBA00022857"/>
    </source>
</evidence>
<dbReference type="PRINTS" id="PR00080">
    <property type="entry name" value="SDRFAMILY"/>
</dbReference>
<feature type="signal peptide" evidence="4">
    <location>
        <begin position="1"/>
        <end position="19"/>
    </location>
</feature>
<keyword evidence="3" id="KW-0560">Oxidoreductase</keyword>
<dbReference type="OrthoDB" id="47007at2759"/>
<comment type="similarity">
    <text evidence="1">Belongs to the short-chain dehydrogenases/reductases (SDR) family.</text>
</comment>
<dbReference type="GO" id="GO:0016614">
    <property type="term" value="F:oxidoreductase activity, acting on CH-OH group of donors"/>
    <property type="evidence" value="ECO:0007669"/>
    <property type="project" value="UniProtKB-ARBA"/>
</dbReference>
<dbReference type="PANTHER" id="PTHR48107">
    <property type="entry name" value="NADPH-DEPENDENT ALDEHYDE REDUCTASE-LIKE PROTEIN, CHLOROPLASTIC-RELATED"/>
    <property type="match status" value="1"/>
</dbReference>
<reference evidence="5" key="1">
    <citation type="journal article" date="2020" name="Stud. Mycol.">
        <title>101 Dothideomycetes genomes: a test case for predicting lifestyles and emergence of pathogens.</title>
        <authorList>
            <person name="Haridas S."/>
            <person name="Albert R."/>
            <person name="Binder M."/>
            <person name="Bloem J."/>
            <person name="Labutti K."/>
            <person name="Salamov A."/>
            <person name="Andreopoulos B."/>
            <person name="Baker S."/>
            <person name="Barry K."/>
            <person name="Bills G."/>
            <person name="Bluhm B."/>
            <person name="Cannon C."/>
            <person name="Castanera R."/>
            <person name="Culley D."/>
            <person name="Daum C."/>
            <person name="Ezra D."/>
            <person name="Gonzalez J."/>
            <person name="Henrissat B."/>
            <person name="Kuo A."/>
            <person name="Liang C."/>
            <person name="Lipzen A."/>
            <person name="Lutzoni F."/>
            <person name="Magnuson J."/>
            <person name="Mondo S."/>
            <person name="Nolan M."/>
            <person name="Ohm R."/>
            <person name="Pangilinan J."/>
            <person name="Park H.-J."/>
            <person name="Ramirez L."/>
            <person name="Alfaro M."/>
            <person name="Sun H."/>
            <person name="Tritt A."/>
            <person name="Yoshinaga Y."/>
            <person name="Zwiers L.-H."/>
            <person name="Turgeon B."/>
            <person name="Goodwin S."/>
            <person name="Spatafora J."/>
            <person name="Crous P."/>
            <person name="Grigoriev I."/>
        </authorList>
    </citation>
    <scope>NUCLEOTIDE SEQUENCE</scope>
    <source>
        <strain evidence="5">ATCC 36951</strain>
    </source>
</reference>
<dbReference type="FunFam" id="3.40.50.720:FF:000084">
    <property type="entry name" value="Short-chain dehydrogenase reductase"/>
    <property type="match status" value="1"/>
</dbReference>
<evidence type="ECO:0000313" key="5">
    <source>
        <dbReference type="EMBL" id="KAF2165675.1"/>
    </source>
</evidence>
<dbReference type="RefSeq" id="XP_033666564.1">
    <property type="nucleotide sequence ID" value="XM_033810628.1"/>
</dbReference>
<keyword evidence="6" id="KW-1185">Reference proteome</keyword>
<keyword evidence="2" id="KW-0521">NADP</keyword>